<keyword evidence="2 4" id="KW-0808">Transferase</keyword>
<dbReference type="Pfam" id="PF04377">
    <property type="entry name" value="ATE_C"/>
    <property type="match status" value="1"/>
</dbReference>
<dbReference type="EMBL" id="CP109965">
    <property type="protein sequence ID" value="WAJ69281.1"/>
    <property type="molecule type" value="Genomic_DNA"/>
</dbReference>
<dbReference type="Proteomes" id="UP001163726">
    <property type="component" value="Chromosome"/>
</dbReference>
<dbReference type="EC" id="2.3.2.29" evidence="4"/>
<dbReference type="RefSeq" id="WP_268073476.1">
    <property type="nucleotide sequence ID" value="NZ_CP109965.1"/>
</dbReference>
<evidence type="ECO:0000256" key="3">
    <source>
        <dbReference type="ARBA" id="ARBA00023315"/>
    </source>
</evidence>
<dbReference type="HAMAP" id="MF_00689">
    <property type="entry name" value="Bpt"/>
    <property type="match status" value="1"/>
</dbReference>
<reference evidence="7" key="1">
    <citation type="submission" date="2022-10" db="EMBL/GenBank/DDBJ databases">
        <title>Catenovulum adriacola sp. nov. isolated in the Harbour of Susak.</title>
        <authorList>
            <person name="Schoch T."/>
            <person name="Reich S.J."/>
            <person name="Stoeferle S."/>
            <person name="Flaiz M."/>
            <person name="Kazda M."/>
            <person name="Riedel C.U."/>
            <person name="Duerre P."/>
        </authorList>
    </citation>
    <scope>NUCLEOTIDE SEQUENCE</scope>
    <source>
        <strain evidence="7">TS8</strain>
    </source>
</reference>
<protein>
    <recommendedName>
        <fullName evidence="4">Aspartate/glutamate leucyltransferase</fullName>
        <ecNumber evidence="4">2.3.2.29</ecNumber>
    </recommendedName>
</protein>
<dbReference type="NCBIfam" id="NF002342">
    <property type="entry name" value="PRK01305.1-3"/>
    <property type="match status" value="1"/>
</dbReference>
<evidence type="ECO:0000313" key="7">
    <source>
        <dbReference type="EMBL" id="WAJ69281.1"/>
    </source>
</evidence>
<comment type="catalytic activity">
    <reaction evidence="4">
        <text>N-terminal L-aspartyl-[protein] + L-leucyl-tRNA(Leu) = N-terminal L-leucyl-L-aspartyl-[protein] + tRNA(Leu) + H(+)</text>
        <dbReference type="Rhea" id="RHEA:50420"/>
        <dbReference type="Rhea" id="RHEA-COMP:9613"/>
        <dbReference type="Rhea" id="RHEA-COMP:9622"/>
        <dbReference type="Rhea" id="RHEA-COMP:12669"/>
        <dbReference type="Rhea" id="RHEA-COMP:12674"/>
        <dbReference type="ChEBI" id="CHEBI:15378"/>
        <dbReference type="ChEBI" id="CHEBI:64720"/>
        <dbReference type="ChEBI" id="CHEBI:78442"/>
        <dbReference type="ChEBI" id="CHEBI:78494"/>
        <dbReference type="ChEBI" id="CHEBI:133042"/>
        <dbReference type="EC" id="2.3.2.29"/>
    </reaction>
</comment>
<sequence length="244" mass="28494">MSHSIPIKFGISQYFPCNYIPTEQERLLVALDSVVQTPENYEQLMTLGFRRSGAQVYRPHCEACHACQSIRVPVKTFSLSRSQKRTVKKAKHFSVRLNQNCSNIMHYYPLFETYINQRHYDGSMFPPTKEQYQSFVAIDWLTVGYLEVYDQDKLVSVSVVDVLPDSFSAVYTFFDPAYDKYSLGRFAILQLIEQAKANQKQYVYLGYQVDECRKMNYKTQYKPYQRLIGGNWINSEQIIGEKIS</sequence>
<proteinExistence type="inferred from homology"/>
<organism evidence="7 8">
    <name type="scientific">Catenovulum adriaticum</name>
    <dbReference type="NCBI Taxonomy" id="2984846"/>
    <lineage>
        <taxon>Bacteria</taxon>
        <taxon>Pseudomonadati</taxon>
        <taxon>Pseudomonadota</taxon>
        <taxon>Gammaproteobacteria</taxon>
        <taxon>Alteromonadales</taxon>
        <taxon>Alteromonadaceae</taxon>
        <taxon>Catenovulum</taxon>
    </lineage>
</organism>
<dbReference type="NCBIfam" id="NF002346">
    <property type="entry name" value="PRK01305.2-3"/>
    <property type="match status" value="1"/>
</dbReference>
<accession>A0ABY7ALT7</accession>
<dbReference type="PANTHER" id="PTHR21367">
    <property type="entry name" value="ARGININE-TRNA-PROTEIN TRANSFERASE 1"/>
    <property type="match status" value="1"/>
</dbReference>
<dbReference type="Pfam" id="PF04376">
    <property type="entry name" value="ATE_N"/>
    <property type="match status" value="1"/>
</dbReference>
<keyword evidence="1 4" id="KW-0963">Cytoplasm</keyword>
<name>A0ABY7ALT7_9ALTE</name>
<keyword evidence="8" id="KW-1185">Reference proteome</keyword>
<dbReference type="InterPro" id="IPR007472">
    <property type="entry name" value="N-end_Aminoacyl_Trfase_C"/>
</dbReference>
<evidence type="ECO:0000256" key="2">
    <source>
        <dbReference type="ARBA" id="ARBA00022679"/>
    </source>
</evidence>
<feature type="domain" description="N-end rule aminoacyl transferase C-terminal" evidence="6">
    <location>
        <begin position="108"/>
        <end position="227"/>
    </location>
</feature>
<dbReference type="GO" id="GO:0004057">
    <property type="term" value="F:arginyl-tRNA--protein transferase activity"/>
    <property type="evidence" value="ECO:0007669"/>
    <property type="project" value="UniProtKB-EC"/>
</dbReference>
<comment type="function">
    <text evidence="4">Functions in the N-end rule pathway of protein degradation where it conjugates Leu from its aminoacyl-tRNA to the N-termini of proteins containing an N-terminal aspartate or glutamate.</text>
</comment>
<gene>
    <name evidence="4" type="primary">bpt</name>
    <name evidence="7" type="ORF">OLW01_08785</name>
</gene>
<dbReference type="PIRSF" id="PIRSF037208">
    <property type="entry name" value="ATE_pro_prd"/>
    <property type="match status" value="1"/>
</dbReference>
<dbReference type="SUPFAM" id="SSF55729">
    <property type="entry name" value="Acyl-CoA N-acyltransferases (Nat)"/>
    <property type="match status" value="1"/>
</dbReference>
<evidence type="ECO:0000259" key="6">
    <source>
        <dbReference type="Pfam" id="PF04377"/>
    </source>
</evidence>
<evidence type="ECO:0000256" key="1">
    <source>
        <dbReference type="ARBA" id="ARBA00022490"/>
    </source>
</evidence>
<dbReference type="NCBIfam" id="NF002341">
    <property type="entry name" value="PRK01305.1-1"/>
    <property type="match status" value="1"/>
</dbReference>
<dbReference type="PANTHER" id="PTHR21367:SF1">
    <property type="entry name" value="ARGINYL-TRNA--PROTEIN TRANSFERASE 1"/>
    <property type="match status" value="1"/>
</dbReference>
<dbReference type="InterPro" id="IPR016181">
    <property type="entry name" value="Acyl_CoA_acyltransferase"/>
</dbReference>
<evidence type="ECO:0000313" key="8">
    <source>
        <dbReference type="Proteomes" id="UP001163726"/>
    </source>
</evidence>
<comment type="subcellular location">
    <subcellularLocation>
        <location evidence="4">Cytoplasm</location>
    </subcellularLocation>
</comment>
<keyword evidence="3 4" id="KW-0012">Acyltransferase</keyword>
<comment type="similarity">
    <text evidence="4">Belongs to the R-transferase family. Bpt subfamily.</text>
</comment>
<evidence type="ECO:0000259" key="5">
    <source>
        <dbReference type="Pfam" id="PF04376"/>
    </source>
</evidence>
<dbReference type="InterPro" id="IPR007471">
    <property type="entry name" value="N-end_Aminoacyl_Trfase_N"/>
</dbReference>
<evidence type="ECO:0000256" key="4">
    <source>
        <dbReference type="HAMAP-Rule" id="MF_00689"/>
    </source>
</evidence>
<comment type="catalytic activity">
    <reaction evidence="4">
        <text>N-terminal L-glutamyl-[protein] + L-leucyl-tRNA(Leu) = N-terminal L-leucyl-L-glutamyl-[protein] + tRNA(Leu) + H(+)</text>
        <dbReference type="Rhea" id="RHEA:50412"/>
        <dbReference type="Rhea" id="RHEA-COMP:9613"/>
        <dbReference type="Rhea" id="RHEA-COMP:9622"/>
        <dbReference type="Rhea" id="RHEA-COMP:12664"/>
        <dbReference type="Rhea" id="RHEA-COMP:12668"/>
        <dbReference type="ChEBI" id="CHEBI:15378"/>
        <dbReference type="ChEBI" id="CHEBI:64721"/>
        <dbReference type="ChEBI" id="CHEBI:78442"/>
        <dbReference type="ChEBI" id="CHEBI:78494"/>
        <dbReference type="ChEBI" id="CHEBI:133041"/>
        <dbReference type="EC" id="2.3.2.29"/>
    </reaction>
</comment>
<dbReference type="InterPro" id="IPR017138">
    <property type="entry name" value="Asp_Glu_LeuTrfase"/>
</dbReference>
<dbReference type="NCBIfam" id="NF002345">
    <property type="entry name" value="PRK01305.2-2"/>
    <property type="match status" value="1"/>
</dbReference>
<feature type="domain" description="N-end aminoacyl transferase N-terminal" evidence="5">
    <location>
        <begin position="16"/>
        <end position="85"/>
    </location>
</feature>
<dbReference type="InterPro" id="IPR030700">
    <property type="entry name" value="N-end_Aminoacyl_Trfase"/>
</dbReference>